<reference evidence="2" key="2">
    <citation type="submission" date="2015-01" db="EMBL/GenBank/DDBJ databases">
        <title>Evolutionary Origins and Diversification of the Mycorrhizal Mutualists.</title>
        <authorList>
            <consortium name="DOE Joint Genome Institute"/>
            <consortium name="Mycorrhizal Genomics Consortium"/>
            <person name="Kohler A."/>
            <person name="Kuo A."/>
            <person name="Nagy L.G."/>
            <person name="Floudas D."/>
            <person name="Copeland A."/>
            <person name="Barry K.W."/>
            <person name="Cichocki N."/>
            <person name="Veneault-Fourrey C."/>
            <person name="LaButti K."/>
            <person name="Lindquist E.A."/>
            <person name="Lipzen A."/>
            <person name="Lundell T."/>
            <person name="Morin E."/>
            <person name="Murat C."/>
            <person name="Riley R."/>
            <person name="Ohm R."/>
            <person name="Sun H."/>
            <person name="Tunlid A."/>
            <person name="Henrissat B."/>
            <person name="Grigoriev I.V."/>
            <person name="Hibbett D.S."/>
            <person name="Martin F."/>
        </authorList>
    </citation>
    <scope>NUCLEOTIDE SEQUENCE [LARGE SCALE GENOMIC DNA]</scope>
    <source>
        <strain evidence="2">Marx 270</strain>
    </source>
</reference>
<keyword evidence="2" id="KW-1185">Reference proteome</keyword>
<dbReference type="EMBL" id="KN831968">
    <property type="protein sequence ID" value="KIO05003.1"/>
    <property type="molecule type" value="Genomic_DNA"/>
</dbReference>
<evidence type="ECO:0008006" key="3">
    <source>
        <dbReference type="Google" id="ProtNLM"/>
    </source>
</evidence>
<dbReference type="OrthoDB" id="2641813at2759"/>
<evidence type="ECO:0000313" key="2">
    <source>
        <dbReference type="Proteomes" id="UP000054217"/>
    </source>
</evidence>
<organism evidence="1 2">
    <name type="scientific">Pisolithus tinctorius Marx 270</name>
    <dbReference type="NCBI Taxonomy" id="870435"/>
    <lineage>
        <taxon>Eukaryota</taxon>
        <taxon>Fungi</taxon>
        <taxon>Dikarya</taxon>
        <taxon>Basidiomycota</taxon>
        <taxon>Agaricomycotina</taxon>
        <taxon>Agaricomycetes</taxon>
        <taxon>Agaricomycetidae</taxon>
        <taxon>Boletales</taxon>
        <taxon>Sclerodermatineae</taxon>
        <taxon>Pisolithaceae</taxon>
        <taxon>Pisolithus</taxon>
    </lineage>
</organism>
<dbReference type="AlphaFoldDB" id="A0A0C3J7I0"/>
<protein>
    <recommendedName>
        <fullName evidence="3">DDE Tnp4 domain-containing protein</fullName>
    </recommendedName>
</protein>
<dbReference type="InParanoid" id="A0A0C3J7I0"/>
<sequence length="159" mass="18229">MVAFLHHHDEVIHFNPEIPQDRREKDREKRYMEERTCPQWKGGFFCVDGTPFNLFQKPGLHGEGFFDRKSNYSFSNQVSTHNLVITCIHSPAFKIIIFPHNLHIVDYVIGVPGSPHDASAFQHTQCAWSLVRMNGSGLTLHMDARSGVLFHSKDLLQVS</sequence>
<proteinExistence type="predicted"/>
<gene>
    <name evidence="1" type="ORF">M404DRAFT_141692</name>
</gene>
<name>A0A0C3J7I0_PISTI</name>
<dbReference type="Proteomes" id="UP000054217">
    <property type="component" value="Unassembled WGS sequence"/>
</dbReference>
<reference evidence="1 2" key="1">
    <citation type="submission" date="2014-04" db="EMBL/GenBank/DDBJ databases">
        <authorList>
            <consortium name="DOE Joint Genome Institute"/>
            <person name="Kuo A."/>
            <person name="Kohler A."/>
            <person name="Costa M.D."/>
            <person name="Nagy L.G."/>
            <person name="Floudas D."/>
            <person name="Copeland A."/>
            <person name="Barry K.W."/>
            <person name="Cichocki N."/>
            <person name="Veneault-Fourrey C."/>
            <person name="LaButti K."/>
            <person name="Lindquist E.A."/>
            <person name="Lipzen A."/>
            <person name="Lundell T."/>
            <person name="Morin E."/>
            <person name="Murat C."/>
            <person name="Sun H."/>
            <person name="Tunlid A."/>
            <person name="Henrissat B."/>
            <person name="Grigoriev I.V."/>
            <person name="Hibbett D.S."/>
            <person name="Martin F."/>
            <person name="Nordberg H.P."/>
            <person name="Cantor M.N."/>
            <person name="Hua S.X."/>
        </authorList>
    </citation>
    <scope>NUCLEOTIDE SEQUENCE [LARGE SCALE GENOMIC DNA]</scope>
    <source>
        <strain evidence="1 2">Marx 270</strain>
    </source>
</reference>
<evidence type="ECO:0000313" key="1">
    <source>
        <dbReference type="EMBL" id="KIO05003.1"/>
    </source>
</evidence>
<dbReference type="HOGENOM" id="CLU_018552_14_0_1"/>
<accession>A0A0C3J7I0</accession>